<dbReference type="GO" id="GO:0004130">
    <property type="term" value="F:cytochrome-c peroxidase activity"/>
    <property type="evidence" value="ECO:0007669"/>
    <property type="project" value="TreeGrafter"/>
</dbReference>
<dbReference type="InterPro" id="IPR009056">
    <property type="entry name" value="Cyt_c-like_dom"/>
</dbReference>
<keyword evidence="7" id="KW-0732">Signal</keyword>
<feature type="chain" id="PRO_5015006281" evidence="7">
    <location>
        <begin position="26"/>
        <end position="510"/>
    </location>
</feature>
<feature type="signal peptide" evidence="7">
    <location>
        <begin position="1"/>
        <end position="25"/>
    </location>
</feature>
<dbReference type="PANTHER" id="PTHR30600:SF14">
    <property type="entry name" value="CYTOCHROME C PEROXIDASE"/>
    <property type="match status" value="1"/>
</dbReference>
<accession>A0A2M8QFV3</accession>
<evidence type="ECO:0000256" key="1">
    <source>
        <dbReference type="ARBA" id="ARBA00004196"/>
    </source>
</evidence>
<dbReference type="NCBIfam" id="TIGR04039">
    <property type="entry name" value="MXAN_0977_Heme2"/>
    <property type="match status" value="1"/>
</dbReference>
<evidence type="ECO:0000256" key="2">
    <source>
        <dbReference type="ARBA" id="ARBA00022617"/>
    </source>
</evidence>
<dbReference type="AlphaFoldDB" id="A0A2M8QFV3"/>
<organism evidence="9 10">
    <name type="scientific">Candidatus Thermofonsia Clade 3 bacterium</name>
    <dbReference type="NCBI Taxonomy" id="2364212"/>
    <lineage>
        <taxon>Bacteria</taxon>
        <taxon>Bacillati</taxon>
        <taxon>Chloroflexota</taxon>
        <taxon>Candidatus Thermofontia</taxon>
        <taxon>Candidatus Thermofonsia Clade 3</taxon>
    </lineage>
</organism>
<evidence type="ECO:0000256" key="4">
    <source>
        <dbReference type="ARBA" id="ARBA00023002"/>
    </source>
</evidence>
<dbReference type="SUPFAM" id="SSF46626">
    <property type="entry name" value="Cytochrome c"/>
    <property type="match status" value="2"/>
</dbReference>
<dbReference type="GO" id="GO:0009055">
    <property type="term" value="F:electron transfer activity"/>
    <property type="evidence" value="ECO:0007669"/>
    <property type="project" value="InterPro"/>
</dbReference>
<evidence type="ECO:0000256" key="5">
    <source>
        <dbReference type="ARBA" id="ARBA00023004"/>
    </source>
</evidence>
<dbReference type="InterPro" id="IPR051395">
    <property type="entry name" value="Cytochrome_c_Peroxidase/MauG"/>
</dbReference>
<evidence type="ECO:0000256" key="3">
    <source>
        <dbReference type="ARBA" id="ARBA00022723"/>
    </source>
</evidence>
<evidence type="ECO:0000313" key="10">
    <source>
        <dbReference type="Proteomes" id="UP000230790"/>
    </source>
</evidence>
<proteinExistence type="predicted"/>
<feature type="domain" description="Cytochrome c" evidence="8">
    <location>
        <begin position="211"/>
        <end position="363"/>
    </location>
</feature>
<evidence type="ECO:0000313" key="9">
    <source>
        <dbReference type="EMBL" id="PJF48686.1"/>
    </source>
</evidence>
<dbReference type="GO" id="GO:0020037">
    <property type="term" value="F:heme binding"/>
    <property type="evidence" value="ECO:0007669"/>
    <property type="project" value="InterPro"/>
</dbReference>
<comment type="subcellular location">
    <subcellularLocation>
        <location evidence="1">Cell envelope</location>
    </subcellularLocation>
</comment>
<gene>
    <name evidence="9" type="ORF">CUN48_02200</name>
</gene>
<evidence type="ECO:0000256" key="6">
    <source>
        <dbReference type="PROSITE-ProRule" id="PRU00433"/>
    </source>
</evidence>
<reference evidence="9 10" key="1">
    <citation type="submission" date="2017-11" db="EMBL/GenBank/DDBJ databases">
        <title>Evolution of Phototrophy in the Chloroflexi Phylum Driven by Horizontal Gene Transfer.</title>
        <authorList>
            <person name="Ward L.M."/>
            <person name="Hemp J."/>
            <person name="Shih P.M."/>
            <person name="Mcglynn S.E."/>
            <person name="Fischer W."/>
        </authorList>
    </citation>
    <scope>NUCLEOTIDE SEQUENCE [LARGE SCALE GENOMIC DNA]</scope>
    <source>
        <strain evidence="9">JP3_7</strain>
    </source>
</reference>
<comment type="caution">
    <text evidence="9">The sequence shown here is derived from an EMBL/GenBank/DDBJ whole genome shotgun (WGS) entry which is preliminary data.</text>
</comment>
<keyword evidence="2 6" id="KW-0349">Heme</keyword>
<dbReference type="PANTHER" id="PTHR30600">
    <property type="entry name" value="CYTOCHROME C PEROXIDASE-RELATED"/>
    <property type="match status" value="1"/>
</dbReference>
<dbReference type="GO" id="GO:0046872">
    <property type="term" value="F:metal ion binding"/>
    <property type="evidence" value="ECO:0007669"/>
    <property type="project" value="UniProtKB-KW"/>
</dbReference>
<dbReference type="InterPro" id="IPR023929">
    <property type="entry name" value="MbnH-like"/>
</dbReference>
<dbReference type="GO" id="GO:0030313">
    <property type="term" value="C:cell envelope"/>
    <property type="evidence" value="ECO:0007669"/>
    <property type="project" value="UniProtKB-SubCell"/>
</dbReference>
<dbReference type="PROSITE" id="PS51007">
    <property type="entry name" value="CYTC"/>
    <property type="match status" value="1"/>
</dbReference>
<sequence length="510" mass="56138">MMTALALACIGSGLTAMLQPQPAVASPRAWVWALPSHVPPPRVPEWNPMTPEKFELGRYLFYDARLSGNGRQSCATCHQQRLAFTDGRPQSIGSTGEIHPRNAQSLANVAWFSTLTWANPLLTEIEKQIPIPMFGEFPVELGITGKEQEVLDRFRADPQYRRMFAAAFPGEAEPITWKNIVYALATFTRGLTSFDSPYDRYLAGDQAALTPSAIRGMQMFFSEDLECHHCHTGFNLSASTTFSGAVFIERPFFNTGLYNIDGKGAYPPDNEGVKELTNDPTDMGRFRPPSLRNVALTAPYMHDGSIATLEEVIRFYERGGRKITSGPYAGDGRLSPLKNGLVSGFTLTDAQRQDLIAFLESLTDWHFVTNPRFSDPFAPAPAAQATPAPRPAATPIAVAPSPTPPPIFSQQEYRTRLNAILTDLNALRTLVRRSHRAEAQRLAQQVHDRLHALRATSHHLGVGDAHDRAEAHLHGQVLARLTSEDARPAAIIVAIRDLQALLRAMARAAG</sequence>
<protein>
    <submittedName>
        <fullName evidence="9">Di-heme enzyme</fullName>
    </submittedName>
</protein>
<evidence type="ECO:0000256" key="7">
    <source>
        <dbReference type="SAM" id="SignalP"/>
    </source>
</evidence>
<evidence type="ECO:0000259" key="8">
    <source>
        <dbReference type="PROSITE" id="PS51007"/>
    </source>
</evidence>
<dbReference type="InterPro" id="IPR004852">
    <property type="entry name" value="Di-haem_cyt_c_peroxidsae"/>
</dbReference>
<dbReference type="InterPro" id="IPR036909">
    <property type="entry name" value="Cyt_c-like_dom_sf"/>
</dbReference>
<keyword evidence="4" id="KW-0560">Oxidoreductase</keyword>
<dbReference type="Pfam" id="PF03150">
    <property type="entry name" value="CCP_MauG"/>
    <property type="match status" value="1"/>
</dbReference>
<keyword evidence="5 6" id="KW-0408">Iron</keyword>
<dbReference type="Gene3D" id="1.10.760.10">
    <property type="entry name" value="Cytochrome c-like domain"/>
    <property type="match status" value="2"/>
</dbReference>
<keyword evidence="3 6" id="KW-0479">Metal-binding</keyword>
<dbReference type="Proteomes" id="UP000230790">
    <property type="component" value="Unassembled WGS sequence"/>
</dbReference>
<name>A0A2M8QFV3_9CHLR</name>
<dbReference type="EMBL" id="PGTN01000008">
    <property type="protein sequence ID" value="PJF48686.1"/>
    <property type="molecule type" value="Genomic_DNA"/>
</dbReference>